<evidence type="ECO:0000313" key="2">
    <source>
        <dbReference type="EMBL" id="RAX38313.1"/>
    </source>
</evidence>
<protein>
    <submittedName>
        <fullName evidence="2">Uncharacterized protein</fullName>
    </submittedName>
</protein>
<comment type="caution">
    <text evidence="2">The sequence shown here is derived from an EMBL/GenBank/DDBJ whole genome shotgun (WGS) entry which is preliminary data.</text>
</comment>
<feature type="compositionally biased region" description="Basic and acidic residues" evidence="1">
    <location>
        <begin position="97"/>
        <end position="115"/>
    </location>
</feature>
<feature type="compositionally biased region" description="Basic and acidic residues" evidence="1">
    <location>
        <begin position="75"/>
        <end position="90"/>
    </location>
</feature>
<reference evidence="2 3" key="1">
    <citation type="submission" date="2018-06" db="EMBL/GenBank/DDBJ databases">
        <title>Whole Genome Sequence of an efficient microsymbiont, Rhizobium tropici.</title>
        <authorList>
            <person name="Srinivasan R."/>
            <person name="Singh H.V."/>
            <person name="Srivastava R."/>
            <person name="Kumari B."/>
            <person name="Radhakrishna A."/>
        </authorList>
    </citation>
    <scope>NUCLEOTIDE SEQUENCE [LARGE SCALE GENOMIC DNA]</scope>
    <source>
        <strain evidence="2 3">IGFRI Rhizo-19</strain>
    </source>
</reference>
<feature type="compositionally biased region" description="Polar residues" evidence="1">
    <location>
        <begin position="52"/>
        <end position="62"/>
    </location>
</feature>
<organism evidence="2 3">
    <name type="scientific">Rhizobium tropici</name>
    <dbReference type="NCBI Taxonomy" id="398"/>
    <lineage>
        <taxon>Bacteria</taxon>
        <taxon>Pseudomonadati</taxon>
        <taxon>Pseudomonadota</taxon>
        <taxon>Alphaproteobacteria</taxon>
        <taxon>Hyphomicrobiales</taxon>
        <taxon>Rhizobiaceae</taxon>
        <taxon>Rhizobium/Agrobacterium group</taxon>
        <taxon>Rhizobium</taxon>
    </lineage>
</organism>
<evidence type="ECO:0000256" key="1">
    <source>
        <dbReference type="SAM" id="MobiDB-lite"/>
    </source>
</evidence>
<dbReference type="EMBL" id="QMKK01000054">
    <property type="protein sequence ID" value="RAX38313.1"/>
    <property type="molecule type" value="Genomic_DNA"/>
</dbReference>
<dbReference type="OrthoDB" id="8386901at2"/>
<name>A0A329Y4F3_RHITR</name>
<feature type="region of interest" description="Disordered" evidence="1">
    <location>
        <begin position="37"/>
        <end position="131"/>
    </location>
</feature>
<accession>A0A329Y4F3</accession>
<gene>
    <name evidence="2" type="ORF">DQ393_27315</name>
</gene>
<dbReference type="AlphaFoldDB" id="A0A329Y4F3"/>
<proteinExistence type="predicted"/>
<evidence type="ECO:0000313" key="3">
    <source>
        <dbReference type="Proteomes" id="UP000251205"/>
    </source>
</evidence>
<dbReference type="Proteomes" id="UP000251205">
    <property type="component" value="Unassembled WGS sequence"/>
</dbReference>
<sequence>MRNIVAVARFDWCGRTPFIREDFGRAAFEMTRALANQTNKVIDMTDSRRENSQTTAERNTGSRSHRPAAANQTKGELDAASEHAKERGPDDLPNIEATKEAVRQHDDAFIVKSDLEDADEREASPGTREQP</sequence>